<dbReference type="InterPro" id="IPR006474">
    <property type="entry name" value="Helicase_Cas3_CRISPR-ass_core"/>
</dbReference>
<feature type="region of interest" description="Disordered" evidence="10">
    <location>
        <begin position="800"/>
        <end position="822"/>
    </location>
</feature>
<dbReference type="PROSITE" id="PS51643">
    <property type="entry name" value="HD_CAS3"/>
    <property type="match status" value="1"/>
</dbReference>
<dbReference type="PANTHER" id="PTHR47959">
    <property type="entry name" value="ATP-DEPENDENT RNA HELICASE RHLE-RELATED"/>
    <property type="match status" value="1"/>
</dbReference>
<protein>
    <submittedName>
        <fullName evidence="12">CRISPR-associated helicase Cas3</fullName>
    </submittedName>
</protein>
<evidence type="ECO:0000256" key="9">
    <source>
        <dbReference type="ARBA" id="ARBA00023118"/>
    </source>
</evidence>
<dbReference type="InterPro" id="IPR014001">
    <property type="entry name" value="Helicase_ATP-bd"/>
</dbReference>
<dbReference type="InterPro" id="IPR027417">
    <property type="entry name" value="P-loop_NTPase"/>
</dbReference>
<evidence type="ECO:0000256" key="10">
    <source>
        <dbReference type="SAM" id="MobiDB-lite"/>
    </source>
</evidence>
<dbReference type="EMBL" id="JAVRFF010000033">
    <property type="protein sequence ID" value="MDT0475665.1"/>
    <property type="molecule type" value="Genomic_DNA"/>
</dbReference>
<dbReference type="Pfam" id="PF22590">
    <property type="entry name" value="Cas3-like_C_2"/>
    <property type="match status" value="1"/>
</dbReference>
<name>A0ABU2UQW7_9ACTN</name>
<evidence type="ECO:0000313" key="12">
    <source>
        <dbReference type="EMBL" id="MDT0475665.1"/>
    </source>
</evidence>
<keyword evidence="5" id="KW-0547">Nucleotide-binding</keyword>
<keyword evidence="4" id="KW-0479">Metal-binding</keyword>
<dbReference type="PANTHER" id="PTHR47959:SF16">
    <property type="entry name" value="CRISPR-ASSOCIATED NUCLEASE_HELICASE CAS3-RELATED"/>
    <property type="match status" value="1"/>
</dbReference>
<comment type="similarity">
    <text evidence="1">In the N-terminal section; belongs to the CRISPR-associated nuclease Cas3-HD family.</text>
</comment>
<accession>A0ABU2UQW7</accession>
<dbReference type="NCBIfam" id="TIGR01596">
    <property type="entry name" value="cas3_HD"/>
    <property type="match status" value="1"/>
</dbReference>
<feature type="region of interest" description="Disordered" evidence="10">
    <location>
        <begin position="1"/>
        <end position="39"/>
    </location>
</feature>
<dbReference type="InterPro" id="IPR054712">
    <property type="entry name" value="Cas3-like_dom"/>
</dbReference>
<dbReference type="SMART" id="SM00487">
    <property type="entry name" value="DEXDc"/>
    <property type="match status" value="1"/>
</dbReference>
<evidence type="ECO:0000256" key="2">
    <source>
        <dbReference type="ARBA" id="ARBA00009046"/>
    </source>
</evidence>
<feature type="domain" description="HD Cas3-type" evidence="11">
    <location>
        <begin position="30"/>
        <end position="250"/>
    </location>
</feature>
<keyword evidence="8" id="KW-0067">ATP-binding</keyword>
<dbReference type="Pfam" id="PF01966">
    <property type="entry name" value="HD"/>
    <property type="match status" value="1"/>
</dbReference>
<dbReference type="Gene3D" id="3.40.50.300">
    <property type="entry name" value="P-loop containing nucleotide triphosphate hydrolases"/>
    <property type="match status" value="2"/>
</dbReference>
<evidence type="ECO:0000256" key="1">
    <source>
        <dbReference type="ARBA" id="ARBA00006847"/>
    </source>
</evidence>
<dbReference type="Gene3D" id="1.10.3210.30">
    <property type="match status" value="1"/>
</dbReference>
<keyword evidence="13" id="KW-1185">Reference proteome</keyword>
<evidence type="ECO:0000256" key="8">
    <source>
        <dbReference type="ARBA" id="ARBA00022840"/>
    </source>
</evidence>
<dbReference type="NCBIfam" id="TIGR01587">
    <property type="entry name" value="cas3_core"/>
    <property type="match status" value="1"/>
</dbReference>
<proteinExistence type="inferred from homology"/>
<feature type="compositionally biased region" description="Low complexity" evidence="10">
    <location>
        <begin position="1"/>
        <end position="21"/>
    </location>
</feature>
<dbReference type="InterPro" id="IPR006483">
    <property type="entry name" value="CRISPR-assoc_Cas3_HD"/>
</dbReference>
<dbReference type="Proteomes" id="UP001180489">
    <property type="component" value="Unassembled WGS sequence"/>
</dbReference>
<keyword evidence="9" id="KW-0051">Antiviral defense</keyword>
<dbReference type="InterPro" id="IPR006674">
    <property type="entry name" value="HD_domain"/>
</dbReference>
<evidence type="ECO:0000256" key="7">
    <source>
        <dbReference type="ARBA" id="ARBA00022806"/>
    </source>
</evidence>
<gene>
    <name evidence="12" type="primary">cas3</name>
    <name evidence="12" type="ORF">RM863_26440</name>
</gene>
<evidence type="ECO:0000313" key="13">
    <source>
        <dbReference type="Proteomes" id="UP001180489"/>
    </source>
</evidence>
<dbReference type="RefSeq" id="WP_311636594.1">
    <property type="nucleotide sequence ID" value="NZ_JAVRFF010000033.1"/>
</dbReference>
<evidence type="ECO:0000256" key="5">
    <source>
        <dbReference type="ARBA" id="ARBA00022741"/>
    </source>
</evidence>
<evidence type="ECO:0000259" key="11">
    <source>
        <dbReference type="PROSITE" id="PS51643"/>
    </source>
</evidence>
<dbReference type="SUPFAM" id="SSF52540">
    <property type="entry name" value="P-loop containing nucleoside triphosphate hydrolases"/>
    <property type="match status" value="1"/>
</dbReference>
<organism evidence="12 13">
    <name type="scientific">Streptomyces hintoniae</name>
    <dbReference type="NCBI Taxonomy" id="3075521"/>
    <lineage>
        <taxon>Bacteria</taxon>
        <taxon>Bacillati</taxon>
        <taxon>Actinomycetota</taxon>
        <taxon>Actinomycetes</taxon>
        <taxon>Kitasatosporales</taxon>
        <taxon>Streptomycetaceae</taxon>
        <taxon>Streptomyces</taxon>
    </lineage>
</organism>
<evidence type="ECO:0000256" key="3">
    <source>
        <dbReference type="ARBA" id="ARBA00022722"/>
    </source>
</evidence>
<keyword evidence="7" id="KW-0347">Helicase</keyword>
<evidence type="ECO:0000256" key="4">
    <source>
        <dbReference type="ARBA" id="ARBA00022723"/>
    </source>
</evidence>
<comment type="similarity">
    <text evidence="2">In the central section; belongs to the CRISPR-associated helicase Cas3 family.</text>
</comment>
<reference evidence="12" key="1">
    <citation type="submission" date="2024-05" db="EMBL/GenBank/DDBJ databases">
        <title>30 novel species of actinomycetes from the DSMZ collection.</title>
        <authorList>
            <person name="Nouioui I."/>
        </authorList>
    </citation>
    <scope>NUCLEOTIDE SEQUENCE</scope>
    <source>
        <strain evidence="12">DSM 41014</strain>
    </source>
</reference>
<comment type="caution">
    <text evidence="12">The sequence shown here is derived from an EMBL/GenBank/DDBJ whole genome shotgun (WGS) entry which is preliminary data.</text>
</comment>
<dbReference type="CDD" id="cd09641">
    <property type="entry name" value="Cas3''_I"/>
    <property type="match status" value="1"/>
</dbReference>
<keyword evidence="6" id="KW-0378">Hydrolase</keyword>
<feature type="compositionally biased region" description="Basic and acidic residues" evidence="10">
    <location>
        <begin position="22"/>
        <end position="38"/>
    </location>
</feature>
<dbReference type="InterPro" id="IPR050079">
    <property type="entry name" value="DEAD_box_RNA_helicase"/>
</dbReference>
<dbReference type="InterPro" id="IPR038257">
    <property type="entry name" value="CRISPR-assoc_Cas3_HD_sf"/>
</dbReference>
<sequence>MAPRPLTPTSAPPSRSAPRTLTDVRAKSAPEHDPERLTTHSRIVHDTVTQIEERIATAGPLATQPAFWTRVRAAALLHDTGKVAEGFQQQLLPKGTLWGQRHEVLSLAYVDILAARTDWSAEDRLIIATLVATHHRALHTAHSSARKGKQSISQLYNSRTRWDEAFTRTPSPTGDPQTQVTRGLHRELLAWLCGALRLDPPTATDSGLTLADHARTLLDQLLTAWRQPVTADRGLLCVLAQGALTLADHAGSAHERLQTHMPLPADYIDRLPCPPYPHQRQAAETAGHLVLVAPTGSGKTEAGLCWAAHQLPTMPGLPRVVWTLPYRASLNAARRRLRRDLVPAPGEDLADIGLLHGTVAQTLLGEAAEADCTAADATADAEPTAAMARQARARDGAMRLFAQRLRVATPHQLLQGAIAGPTHSSVLLEQDNSLFVLDELHAYEPETYGRLCAAMALWERLGSRVAVLSATLAPPMTALIEESLTRPVTCHRAPQGTSPLRHRLVLDDQPLDAPQSLERLRTWLAEGHSVLAVVNTVATAQTLFEELSADARTCLPDDPHAALLLHSRFKNRDRDAIEKHLLERHPERTAGGPPHRGGLAVATQTVEVSLQLDFDRGAVENAPVEAVAQRAGRVNRRGLHPAGPAEFRVHRTDAGRPYDAAAVTASWEALTALVAEGNDTLGEEDVDSLLTRAYDTDWGRTWAAKARHARDEFTATFLTFADPFHDRTEFADKLSEQFDSVDVLLRDDIEEYRELTTGPEGHPLRAAGLLIPLRYGQLQAYNPHYQRNLRVHVIDGTYDPTTGLRPPGEPETILRATPPRTP</sequence>
<evidence type="ECO:0000256" key="6">
    <source>
        <dbReference type="ARBA" id="ARBA00022801"/>
    </source>
</evidence>
<keyword evidence="3" id="KW-0540">Nuclease</keyword>
<dbReference type="SUPFAM" id="SSF109604">
    <property type="entry name" value="HD-domain/PDEase-like"/>
    <property type="match status" value="1"/>
</dbReference>